<dbReference type="Gene3D" id="3.40.50.300">
    <property type="entry name" value="P-loop containing nucleotide triphosphate hydrolases"/>
    <property type="match status" value="1"/>
</dbReference>
<dbReference type="NCBIfam" id="TIGR00665">
    <property type="entry name" value="DnaB"/>
    <property type="match status" value="1"/>
</dbReference>
<evidence type="ECO:0000256" key="10">
    <source>
        <dbReference type="ARBA" id="ARBA00048954"/>
    </source>
</evidence>
<dbReference type="RefSeq" id="WP_128212948.1">
    <property type="nucleotide sequence ID" value="NZ_CP025746.1"/>
</dbReference>
<evidence type="ECO:0000256" key="2">
    <source>
        <dbReference type="ARBA" id="ARBA00022515"/>
    </source>
</evidence>
<dbReference type="AlphaFoldDB" id="A0A410DSX9"/>
<keyword evidence="9" id="KW-0413">Isomerase</keyword>
<dbReference type="GO" id="GO:0016887">
    <property type="term" value="F:ATP hydrolysis activity"/>
    <property type="evidence" value="ECO:0007669"/>
    <property type="project" value="RHEA"/>
</dbReference>
<name>A0A410DSX9_9CLOT</name>
<dbReference type="Proteomes" id="UP000286268">
    <property type="component" value="Chromosome"/>
</dbReference>
<comment type="function">
    <text evidence="12">The main replicative DNA helicase, it participates in initiation and elongation during chromosome replication. Travels ahead of the DNA replisome, separating dsDNA into templates for DNA synthesis. A processive ATP-dependent 5'-3' DNA helicase it has DNA-dependent ATPase activity.</text>
</comment>
<evidence type="ECO:0000313" key="15">
    <source>
        <dbReference type="Proteomes" id="UP000286268"/>
    </source>
</evidence>
<dbReference type="GO" id="GO:0003677">
    <property type="term" value="F:DNA binding"/>
    <property type="evidence" value="ECO:0007669"/>
    <property type="project" value="UniProtKB-UniRule"/>
</dbReference>
<keyword evidence="2 12" id="KW-0639">Primosome</keyword>
<gene>
    <name evidence="14" type="primary">dnaB</name>
    <name evidence="14" type="ORF">C1I91_11110</name>
</gene>
<keyword evidence="4 12" id="KW-0547">Nucleotide-binding</keyword>
<keyword evidence="3 12" id="KW-0235">DNA replication</keyword>
<dbReference type="GO" id="GO:0043139">
    <property type="term" value="F:5'-3' DNA helicase activity"/>
    <property type="evidence" value="ECO:0007669"/>
    <property type="project" value="UniProtKB-EC"/>
</dbReference>
<evidence type="ECO:0000256" key="8">
    <source>
        <dbReference type="ARBA" id="ARBA00023125"/>
    </source>
</evidence>
<dbReference type="InterPro" id="IPR016136">
    <property type="entry name" value="DNA_helicase_N/primase_C"/>
</dbReference>
<comment type="catalytic activity">
    <reaction evidence="10 12">
        <text>ATP + H2O = ADP + phosphate + H(+)</text>
        <dbReference type="Rhea" id="RHEA:13065"/>
        <dbReference type="ChEBI" id="CHEBI:15377"/>
        <dbReference type="ChEBI" id="CHEBI:15378"/>
        <dbReference type="ChEBI" id="CHEBI:30616"/>
        <dbReference type="ChEBI" id="CHEBI:43474"/>
        <dbReference type="ChEBI" id="CHEBI:456216"/>
        <dbReference type="EC" id="5.6.2.3"/>
    </reaction>
</comment>
<evidence type="ECO:0000256" key="4">
    <source>
        <dbReference type="ARBA" id="ARBA00022741"/>
    </source>
</evidence>
<dbReference type="GO" id="GO:0006269">
    <property type="term" value="P:DNA replication, synthesis of primer"/>
    <property type="evidence" value="ECO:0007669"/>
    <property type="project" value="UniProtKB-UniRule"/>
</dbReference>
<keyword evidence="6 12" id="KW-0347">Helicase</keyword>
<keyword evidence="7 12" id="KW-0067">ATP-binding</keyword>
<dbReference type="InterPro" id="IPR007693">
    <property type="entry name" value="DNA_helicase_DnaB-like_N"/>
</dbReference>
<dbReference type="GO" id="GO:1990077">
    <property type="term" value="C:primosome complex"/>
    <property type="evidence" value="ECO:0007669"/>
    <property type="project" value="UniProtKB-UniRule"/>
</dbReference>
<dbReference type="CDD" id="cd00984">
    <property type="entry name" value="DnaB_C"/>
    <property type="match status" value="1"/>
</dbReference>
<evidence type="ECO:0000256" key="5">
    <source>
        <dbReference type="ARBA" id="ARBA00022801"/>
    </source>
</evidence>
<dbReference type="SUPFAM" id="SSF52540">
    <property type="entry name" value="P-loop containing nucleoside triphosphate hydrolases"/>
    <property type="match status" value="1"/>
</dbReference>
<dbReference type="EMBL" id="CP025746">
    <property type="protein sequence ID" value="QAA32155.1"/>
    <property type="molecule type" value="Genomic_DNA"/>
</dbReference>
<evidence type="ECO:0000256" key="12">
    <source>
        <dbReference type="RuleBase" id="RU362085"/>
    </source>
</evidence>
<dbReference type="Gene3D" id="1.10.860.10">
    <property type="entry name" value="DNAb Helicase, Chain A"/>
    <property type="match status" value="1"/>
</dbReference>
<evidence type="ECO:0000256" key="3">
    <source>
        <dbReference type="ARBA" id="ARBA00022705"/>
    </source>
</evidence>
<dbReference type="PROSITE" id="PS51199">
    <property type="entry name" value="SF4_HELICASE"/>
    <property type="match status" value="1"/>
</dbReference>
<dbReference type="Pfam" id="PF03796">
    <property type="entry name" value="DnaB_C"/>
    <property type="match status" value="1"/>
</dbReference>
<evidence type="ECO:0000256" key="1">
    <source>
        <dbReference type="ARBA" id="ARBA00008428"/>
    </source>
</evidence>
<dbReference type="EC" id="5.6.2.3" evidence="11 12"/>
<dbReference type="GO" id="GO:0005829">
    <property type="term" value="C:cytosol"/>
    <property type="evidence" value="ECO:0007669"/>
    <property type="project" value="TreeGrafter"/>
</dbReference>
<protein>
    <recommendedName>
        <fullName evidence="11 12">Replicative DNA helicase</fullName>
        <ecNumber evidence="11 12">5.6.2.3</ecNumber>
    </recommendedName>
</protein>
<dbReference type="PANTHER" id="PTHR30153">
    <property type="entry name" value="REPLICATIVE DNA HELICASE DNAB"/>
    <property type="match status" value="1"/>
</dbReference>
<dbReference type="InterPro" id="IPR027417">
    <property type="entry name" value="P-loop_NTPase"/>
</dbReference>
<dbReference type="InterPro" id="IPR007692">
    <property type="entry name" value="DNA_helicase_DnaB"/>
</dbReference>
<evidence type="ECO:0000256" key="9">
    <source>
        <dbReference type="ARBA" id="ARBA00023235"/>
    </source>
</evidence>
<proteinExistence type="inferred from homology"/>
<accession>A0A410DSX9</accession>
<dbReference type="Pfam" id="PF00772">
    <property type="entry name" value="DnaB"/>
    <property type="match status" value="1"/>
</dbReference>
<evidence type="ECO:0000259" key="13">
    <source>
        <dbReference type="PROSITE" id="PS51199"/>
    </source>
</evidence>
<dbReference type="GO" id="GO:0005524">
    <property type="term" value="F:ATP binding"/>
    <property type="evidence" value="ECO:0007669"/>
    <property type="project" value="UniProtKB-UniRule"/>
</dbReference>
<dbReference type="InterPro" id="IPR007694">
    <property type="entry name" value="DNA_helicase_DnaB-like_C"/>
</dbReference>
<comment type="similarity">
    <text evidence="1 12">Belongs to the helicase family. DnaB subfamily.</text>
</comment>
<evidence type="ECO:0000256" key="11">
    <source>
        <dbReference type="NCBIfam" id="TIGR00665"/>
    </source>
</evidence>
<reference evidence="14 15" key="1">
    <citation type="submission" date="2018-01" db="EMBL/GenBank/DDBJ databases">
        <title>Genome Sequencing and Assembly of Anaerobacter polyendosporus strain CT4.</title>
        <authorList>
            <person name="Tachaapaikoon C."/>
            <person name="Sutheeworapong S."/>
            <person name="Jenjaroenpun P."/>
            <person name="Wongsurawat T."/>
            <person name="Nookeaw I."/>
            <person name="Cheawchanlertfa P."/>
            <person name="Kosugi A."/>
            <person name="Cheevadhanarak S."/>
            <person name="Ratanakhanokchai K."/>
        </authorList>
    </citation>
    <scope>NUCLEOTIDE SEQUENCE [LARGE SCALE GENOMIC DNA]</scope>
    <source>
        <strain evidence="14 15">CT4</strain>
    </source>
</reference>
<dbReference type="InterPro" id="IPR036185">
    <property type="entry name" value="DNA_heli_DnaB-like_N_sf"/>
</dbReference>
<keyword evidence="8 12" id="KW-0238">DNA-binding</keyword>
<feature type="domain" description="SF4 helicase" evidence="13">
    <location>
        <begin position="174"/>
        <end position="437"/>
    </location>
</feature>
<dbReference type="PANTHER" id="PTHR30153:SF2">
    <property type="entry name" value="REPLICATIVE DNA HELICASE"/>
    <property type="match status" value="1"/>
</dbReference>
<evidence type="ECO:0000256" key="7">
    <source>
        <dbReference type="ARBA" id="ARBA00022840"/>
    </source>
</evidence>
<dbReference type="KEGG" id="cmah:C1I91_11110"/>
<evidence type="ECO:0000256" key="6">
    <source>
        <dbReference type="ARBA" id="ARBA00022806"/>
    </source>
</evidence>
<sequence length="447" mass="50161">MDTLRSVPKSENAEQAVLGCILEKGNVDELIGVLEESDFYRGAHKFIFACILNMYKKNKSIDVITVAEELKGMDMLTTVGGVSYLMELKEGYMTSENILDYAAIVKDKAIKRNFIVASKEVLEEACKDKIAASELFVKAENSIFNINYSNAKSFQTIGSCIEESMINIEQNYGKGGGLLGISTGFKNLDRYLSGFQKTDFIILAARPSMGKTAFALNLASNISEHSQVAFFSLEMSKAQLSHRMLASACHLDLTRVRSGNLKDNEWVKLVNANSRLYKKDMQIDDSAALDVNEIKSKCKKLKFLRGLDVVIIDYIQLVRLKEKAYSREQEVSKVSAALKNMAKELDITVIALSQLSRAPEQRADHRPQLGDLRDSGSLEQDADVIMFLYRDEYYNKSSELKNIAEILISKNRNGQVGGVRFTWIPTSQKFGEIASDSRVQQYKNYLN</sequence>
<keyword evidence="5 12" id="KW-0378">Hydrolase</keyword>
<dbReference type="OrthoDB" id="9773982at2"/>
<evidence type="ECO:0000313" key="14">
    <source>
        <dbReference type="EMBL" id="QAA32155.1"/>
    </source>
</evidence>
<organism evidence="14 15">
    <name type="scientific">Clostridium manihotivorum</name>
    <dbReference type="NCBI Taxonomy" id="2320868"/>
    <lineage>
        <taxon>Bacteria</taxon>
        <taxon>Bacillati</taxon>
        <taxon>Bacillota</taxon>
        <taxon>Clostridia</taxon>
        <taxon>Eubacteriales</taxon>
        <taxon>Clostridiaceae</taxon>
        <taxon>Clostridium</taxon>
    </lineage>
</organism>
<dbReference type="SUPFAM" id="SSF48024">
    <property type="entry name" value="N-terminal domain of DnaB helicase"/>
    <property type="match status" value="1"/>
</dbReference>
<keyword evidence="15" id="KW-1185">Reference proteome</keyword>